<evidence type="ECO:0008006" key="5">
    <source>
        <dbReference type="Google" id="ProtNLM"/>
    </source>
</evidence>
<gene>
    <name evidence="3" type="ORF">BDN70DRAFT_896701</name>
</gene>
<proteinExistence type="predicted"/>
<dbReference type="Gene3D" id="3.40.30.10">
    <property type="entry name" value="Glutaredoxin"/>
    <property type="match status" value="1"/>
</dbReference>
<dbReference type="Gene3D" id="1.20.1050.10">
    <property type="match status" value="1"/>
</dbReference>
<name>A0A9P5YYX0_9AGAR</name>
<feature type="domain" description="GST N-terminal" evidence="1">
    <location>
        <begin position="31"/>
        <end position="114"/>
    </location>
</feature>
<feature type="domain" description="Glutathione S-transferase UstS-like C-terminal" evidence="2">
    <location>
        <begin position="123"/>
        <end position="253"/>
    </location>
</feature>
<keyword evidence="4" id="KW-1185">Reference proteome</keyword>
<dbReference type="Pfam" id="PF13417">
    <property type="entry name" value="GST_N_3"/>
    <property type="match status" value="1"/>
</dbReference>
<dbReference type="InterPro" id="IPR054416">
    <property type="entry name" value="GST_UstS-like_C"/>
</dbReference>
<dbReference type="OrthoDB" id="4951845at2759"/>
<evidence type="ECO:0000313" key="3">
    <source>
        <dbReference type="EMBL" id="KAF9477210.1"/>
    </source>
</evidence>
<dbReference type="EMBL" id="MU155268">
    <property type="protein sequence ID" value="KAF9477210.1"/>
    <property type="molecule type" value="Genomic_DNA"/>
</dbReference>
<evidence type="ECO:0000259" key="2">
    <source>
        <dbReference type="Pfam" id="PF22041"/>
    </source>
</evidence>
<reference evidence="3" key="1">
    <citation type="submission" date="2020-11" db="EMBL/GenBank/DDBJ databases">
        <authorList>
            <consortium name="DOE Joint Genome Institute"/>
            <person name="Ahrendt S."/>
            <person name="Riley R."/>
            <person name="Andreopoulos W."/>
            <person name="Labutti K."/>
            <person name="Pangilinan J."/>
            <person name="Ruiz-Duenas F.J."/>
            <person name="Barrasa J.M."/>
            <person name="Sanchez-Garcia M."/>
            <person name="Camarero S."/>
            <person name="Miyauchi S."/>
            <person name="Serrano A."/>
            <person name="Linde D."/>
            <person name="Babiker R."/>
            <person name="Drula E."/>
            <person name="Ayuso-Fernandez I."/>
            <person name="Pacheco R."/>
            <person name="Padilla G."/>
            <person name="Ferreira P."/>
            <person name="Barriuso J."/>
            <person name="Kellner H."/>
            <person name="Castanera R."/>
            <person name="Alfaro M."/>
            <person name="Ramirez L."/>
            <person name="Pisabarro A.G."/>
            <person name="Kuo A."/>
            <person name="Tritt A."/>
            <person name="Lipzen A."/>
            <person name="He G."/>
            <person name="Yan M."/>
            <person name="Ng V."/>
            <person name="Cullen D."/>
            <person name="Martin F."/>
            <person name="Rosso M.-N."/>
            <person name="Henrissat B."/>
            <person name="Hibbett D."/>
            <person name="Martinez A.T."/>
            <person name="Grigoriev I.V."/>
        </authorList>
    </citation>
    <scope>NUCLEOTIDE SEQUENCE</scope>
    <source>
        <strain evidence="3">CIRM-BRFM 674</strain>
    </source>
</reference>
<sequence>MSSRHGTSSRSSPAGIILYDVRGHTSQPWAPNIWRVRFILNYKRLPYQTSWLAFQDVERELSRIGAPPSSYRSDNSPVYALPVVVDHARNPSRPKVVSGASKIAEYLEASYPARPIFPDGSRAMQAMFVHYIQEVLSKPLLPIMVPISHQQLPEQTQAHFRGGYDASGTLVGPQREHAWLAVQEQFNFLAKIMDKNIDGDGIVSMGHDVTYADFTIVSILIWIERMAPHDGWARVRTWNGGRWTRLWDRCREYMEVY</sequence>
<dbReference type="Pfam" id="PF22041">
    <property type="entry name" value="GST_C_7"/>
    <property type="match status" value="1"/>
</dbReference>
<evidence type="ECO:0000259" key="1">
    <source>
        <dbReference type="Pfam" id="PF13417"/>
    </source>
</evidence>
<dbReference type="InterPro" id="IPR036249">
    <property type="entry name" value="Thioredoxin-like_sf"/>
</dbReference>
<dbReference type="Proteomes" id="UP000807469">
    <property type="component" value="Unassembled WGS sequence"/>
</dbReference>
<evidence type="ECO:0000313" key="4">
    <source>
        <dbReference type="Proteomes" id="UP000807469"/>
    </source>
</evidence>
<protein>
    <recommendedName>
        <fullName evidence="5">GST N-terminal domain-containing protein</fullName>
    </recommendedName>
</protein>
<dbReference type="InterPro" id="IPR004045">
    <property type="entry name" value="Glutathione_S-Trfase_N"/>
</dbReference>
<comment type="caution">
    <text evidence="3">The sequence shown here is derived from an EMBL/GenBank/DDBJ whole genome shotgun (WGS) entry which is preliminary data.</text>
</comment>
<dbReference type="SUPFAM" id="SSF52833">
    <property type="entry name" value="Thioredoxin-like"/>
    <property type="match status" value="1"/>
</dbReference>
<organism evidence="3 4">
    <name type="scientific">Pholiota conissans</name>
    <dbReference type="NCBI Taxonomy" id="109636"/>
    <lineage>
        <taxon>Eukaryota</taxon>
        <taxon>Fungi</taxon>
        <taxon>Dikarya</taxon>
        <taxon>Basidiomycota</taxon>
        <taxon>Agaricomycotina</taxon>
        <taxon>Agaricomycetes</taxon>
        <taxon>Agaricomycetidae</taxon>
        <taxon>Agaricales</taxon>
        <taxon>Agaricineae</taxon>
        <taxon>Strophariaceae</taxon>
        <taxon>Pholiota</taxon>
    </lineage>
</organism>
<accession>A0A9P5YYX0</accession>
<dbReference type="AlphaFoldDB" id="A0A9P5YYX0"/>